<keyword evidence="5 8" id="KW-0812">Transmembrane</keyword>
<evidence type="ECO:0000256" key="3">
    <source>
        <dbReference type="ARBA" id="ARBA00022448"/>
    </source>
</evidence>
<sequence>MTQRKRPQNDRMYPWYVLSVTSLGAFLVLVNIGTLNVALPEISRYFHADAASSSWILLSYMLVNTILILVFGQISDIFGRKRMYLIGLAVFTVTSLLLGYSPNAEILILLRVIQAAGGALVVTNTTPLITDAFPKSKLGTGLGLNILSASIAQVLGPVVGGLVTTAWGWRWVFWFNVPFGIMALIWGLRILREKPRTGPLPKVDRYGGILVFIALAGLIIALSKGGELGWGDKQVMGGFAVFAIITPIFLWYEHRSASPLLELSLFRNWTFSMANIATFFHSFARTAVALLFALYFQFAFHHDALEAGLRILPITIGMLIISPIAGMLTKRIALRVLSSLGILLSIAGLLLLLSVLGGDFPYGVTACGMLFIGIGTGLFLTPNTMEIMSSVPENSRGVANGLRSMLYNLGQVLSTALSLTMVSAALPTHMKNVLYSGKNAVISNVDFAFIIHGYRWVIIALIGTSLLALAASWFRPHPKNSAYEGSSVAS</sequence>
<keyword evidence="7 8" id="KW-0472">Membrane</keyword>
<reference evidence="10 11" key="1">
    <citation type="submission" date="2018-12" db="EMBL/GenBank/DDBJ databases">
        <authorList>
            <person name="Sun L."/>
            <person name="Chen Z."/>
        </authorList>
    </citation>
    <scope>NUCLEOTIDE SEQUENCE [LARGE SCALE GENOMIC DNA]</scope>
    <source>
        <strain evidence="10 11">3-5-3</strain>
    </source>
</reference>
<proteinExistence type="inferred from homology"/>
<dbReference type="Pfam" id="PF07690">
    <property type="entry name" value="MFS_1"/>
    <property type="match status" value="1"/>
</dbReference>
<comment type="subcellular location">
    <subcellularLocation>
        <location evidence="1">Cell membrane</location>
        <topology evidence="1">Multi-pass membrane protein</topology>
    </subcellularLocation>
</comment>
<dbReference type="EMBL" id="RZNX01000002">
    <property type="protein sequence ID" value="RUT33697.1"/>
    <property type="molecule type" value="Genomic_DNA"/>
</dbReference>
<feature type="domain" description="Major facilitator superfamily (MFS) profile" evidence="9">
    <location>
        <begin position="17"/>
        <end position="480"/>
    </location>
</feature>
<dbReference type="PROSITE" id="PS50850">
    <property type="entry name" value="MFS"/>
    <property type="match status" value="1"/>
</dbReference>
<feature type="transmembrane region" description="Helical" evidence="8">
    <location>
        <begin position="173"/>
        <end position="191"/>
    </location>
</feature>
<dbReference type="CDD" id="cd17321">
    <property type="entry name" value="MFS_MMR_MDR_like"/>
    <property type="match status" value="1"/>
</dbReference>
<evidence type="ECO:0000256" key="2">
    <source>
        <dbReference type="ARBA" id="ARBA00008537"/>
    </source>
</evidence>
<dbReference type="GO" id="GO:0022857">
    <property type="term" value="F:transmembrane transporter activity"/>
    <property type="evidence" value="ECO:0007669"/>
    <property type="project" value="InterPro"/>
</dbReference>
<evidence type="ECO:0000256" key="4">
    <source>
        <dbReference type="ARBA" id="ARBA00022475"/>
    </source>
</evidence>
<evidence type="ECO:0000256" key="8">
    <source>
        <dbReference type="SAM" id="Phobius"/>
    </source>
</evidence>
<dbReference type="InterPro" id="IPR020846">
    <property type="entry name" value="MFS_dom"/>
</dbReference>
<dbReference type="InterPro" id="IPR036259">
    <property type="entry name" value="MFS_trans_sf"/>
</dbReference>
<evidence type="ECO:0000256" key="7">
    <source>
        <dbReference type="ARBA" id="ARBA00023136"/>
    </source>
</evidence>
<feature type="transmembrane region" description="Helical" evidence="8">
    <location>
        <begin position="106"/>
        <end position="130"/>
    </location>
</feature>
<feature type="transmembrane region" description="Helical" evidence="8">
    <location>
        <begin position="12"/>
        <end position="32"/>
    </location>
</feature>
<feature type="transmembrane region" description="Helical" evidence="8">
    <location>
        <begin position="336"/>
        <end position="356"/>
    </location>
</feature>
<evidence type="ECO:0000313" key="10">
    <source>
        <dbReference type="EMBL" id="RUT33697.1"/>
    </source>
</evidence>
<evidence type="ECO:0000256" key="1">
    <source>
        <dbReference type="ARBA" id="ARBA00004651"/>
    </source>
</evidence>
<keyword evidence="11" id="KW-1185">Reference proteome</keyword>
<feature type="transmembrane region" description="Helical" evidence="8">
    <location>
        <begin position="83"/>
        <end position="100"/>
    </location>
</feature>
<dbReference type="Gene3D" id="1.20.1720.10">
    <property type="entry name" value="Multidrug resistance protein D"/>
    <property type="match status" value="1"/>
</dbReference>
<dbReference type="InterPro" id="IPR004638">
    <property type="entry name" value="EmrB-like"/>
</dbReference>
<dbReference type="NCBIfam" id="TIGR00711">
    <property type="entry name" value="efflux_EmrB"/>
    <property type="match status" value="1"/>
</dbReference>
<evidence type="ECO:0000259" key="9">
    <source>
        <dbReference type="PROSITE" id="PS50850"/>
    </source>
</evidence>
<dbReference type="Proteomes" id="UP000272464">
    <property type="component" value="Unassembled WGS sequence"/>
</dbReference>
<keyword evidence="6 8" id="KW-1133">Transmembrane helix</keyword>
<comment type="similarity">
    <text evidence="2">Belongs to the major facilitator superfamily. EmrB family.</text>
</comment>
<dbReference type="AlphaFoldDB" id="A0A3S1JQP7"/>
<feature type="transmembrane region" description="Helical" evidence="8">
    <location>
        <begin position="362"/>
        <end position="385"/>
    </location>
</feature>
<evidence type="ECO:0000313" key="11">
    <source>
        <dbReference type="Proteomes" id="UP000272464"/>
    </source>
</evidence>
<keyword evidence="3" id="KW-0813">Transport</keyword>
<dbReference type="OrthoDB" id="102502at2"/>
<evidence type="ECO:0000256" key="6">
    <source>
        <dbReference type="ARBA" id="ARBA00022989"/>
    </source>
</evidence>
<name>A0A3S1JQP7_9BACL</name>
<dbReference type="Gene3D" id="1.20.1250.20">
    <property type="entry name" value="MFS general substrate transporter like domains"/>
    <property type="match status" value="1"/>
</dbReference>
<evidence type="ECO:0000256" key="5">
    <source>
        <dbReference type="ARBA" id="ARBA00022692"/>
    </source>
</evidence>
<keyword evidence="4" id="KW-1003">Cell membrane</keyword>
<feature type="transmembrane region" description="Helical" evidence="8">
    <location>
        <begin position="203"/>
        <end position="223"/>
    </location>
</feature>
<dbReference type="PANTHER" id="PTHR42718">
    <property type="entry name" value="MAJOR FACILITATOR SUPERFAMILY MULTIDRUG TRANSPORTER MFSC"/>
    <property type="match status" value="1"/>
</dbReference>
<gene>
    <name evidence="10" type="ORF">EJP77_08670</name>
</gene>
<comment type="caution">
    <text evidence="10">The sequence shown here is derived from an EMBL/GenBank/DDBJ whole genome shotgun (WGS) entry which is preliminary data.</text>
</comment>
<feature type="transmembrane region" description="Helical" evidence="8">
    <location>
        <begin position="406"/>
        <end position="426"/>
    </location>
</feature>
<organism evidence="10 11">
    <name type="scientific">Paenibacillus zeisoli</name>
    <dbReference type="NCBI Taxonomy" id="2496267"/>
    <lineage>
        <taxon>Bacteria</taxon>
        <taxon>Bacillati</taxon>
        <taxon>Bacillota</taxon>
        <taxon>Bacilli</taxon>
        <taxon>Bacillales</taxon>
        <taxon>Paenibacillaceae</taxon>
        <taxon>Paenibacillus</taxon>
    </lineage>
</organism>
<dbReference type="InterPro" id="IPR011701">
    <property type="entry name" value="MFS"/>
</dbReference>
<feature type="transmembrane region" description="Helical" evidence="8">
    <location>
        <begin position="273"/>
        <end position="296"/>
    </location>
</feature>
<dbReference type="RefSeq" id="WP_127198811.1">
    <property type="nucleotide sequence ID" value="NZ_RZNX01000002.1"/>
</dbReference>
<dbReference type="SUPFAM" id="SSF103473">
    <property type="entry name" value="MFS general substrate transporter"/>
    <property type="match status" value="1"/>
</dbReference>
<dbReference type="PANTHER" id="PTHR42718:SF9">
    <property type="entry name" value="MAJOR FACILITATOR SUPERFAMILY MULTIDRUG TRANSPORTER MFSC"/>
    <property type="match status" value="1"/>
</dbReference>
<feature type="transmembrane region" description="Helical" evidence="8">
    <location>
        <begin position="235"/>
        <end position="252"/>
    </location>
</feature>
<feature type="transmembrane region" description="Helical" evidence="8">
    <location>
        <begin position="453"/>
        <end position="474"/>
    </location>
</feature>
<feature type="transmembrane region" description="Helical" evidence="8">
    <location>
        <begin position="142"/>
        <end position="167"/>
    </location>
</feature>
<protein>
    <submittedName>
        <fullName evidence="10">DHA2 family efflux MFS transporter permease subunit</fullName>
    </submittedName>
</protein>
<dbReference type="GO" id="GO:0005886">
    <property type="term" value="C:plasma membrane"/>
    <property type="evidence" value="ECO:0007669"/>
    <property type="project" value="UniProtKB-SubCell"/>
</dbReference>
<feature type="transmembrane region" description="Helical" evidence="8">
    <location>
        <begin position="308"/>
        <end position="329"/>
    </location>
</feature>
<feature type="transmembrane region" description="Helical" evidence="8">
    <location>
        <begin position="52"/>
        <end position="71"/>
    </location>
</feature>
<accession>A0A3S1JQP7</accession>